<keyword evidence="1" id="KW-0479">Metal-binding</keyword>
<dbReference type="PROSITE" id="PS50157">
    <property type="entry name" value="ZINC_FINGER_C2H2_2"/>
    <property type="match status" value="4"/>
</dbReference>
<reference evidence="7" key="1">
    <citation type="submission" date="2022-12" db="EMBL/GenBank/DDBJ databases">
        <title>Chromosome-level genome assembly of the bean flower thrips Megalurothrips usitatus.</title>
        <authorList>
            <person name="Ma L."/>
            <person name="Liu Q."/>
            <person name="Li H."/>
            <person name="Cai W."/>
        </authorList>
    </citation>
    <scope>NUCLEOTIDE SEQUENCE</scope>
    <source>
        <strain evidence="7">Cailab_2022a</strain>
    </source>
</reference>
<dbReference type="FunFam" id="3.30.160.60:FF:000446">
    <property type="entry name" value="Zinc finger protein"/>
    <property type="match status" value="1"/>
</dbReference>
<proteinExistence type="predicted"/>
<comment type="caution">
    <text evidence="7">The sequence shown here is derived from an EMBL/GenBank/DDBJ whole genome shotgun (WGS) entry which is preliminary data.</text>
</comment>
<keyword evidence="2" id="KW-0677">Repeat</keyword>
<protein>
    <recommendedName>
        <fullName evidence="6">C2H2-type domain-containing protein</fullName>
    </recommendedName>
</protein>
<dbReference type="GO" id="GO:0005634">
    <property type="term" value="C:nucleus"/>
    <property type="evidence" value="ECO:0007669"/>
    <property type="project" value="UniProtKB-ARBA"/>
</dbReference>
<dbReference type="InterPro" id="IPR036236">
    <property type="entry name" value="Znf_C2H2_sf"/>
</dbReference>
<gene>
    <name evidence="7" type="ORF">ONE63_009704</name>
</gene>
<keyword evidence="4" id="KW-0862">Zinc</keyword>
<keyword evidence="3 5" id="KW-0863">Zinc-finger</keyword>
<dbReference type="Proteomes" id="UP001075354">
    <property type="component" value="Chromosome 8"/>
</dbReference>
<dbReference type="AlphaFoldDB" id="A0AAV7XM21"/>
<dbReference type="EMBL" id="JAPTSV010000008">
    <property type="protein sequence ID" value="KAJ1524836.1"/>
    <property type="molecule type" value="Genomic_DNA"/>
</dbReference>
<sequence length="534" mass="59291">MEYSLWNMHGPLAWPSASSVSRTLYTTVNGETIEEIQGELPVVTAEEIHASDLQVGIDAEIHEDDISGDIHNDLSSGVQEVVANGIQLHEGVPTTLHVQDAVPGSIQVCSSQPDFVAMKPGSEIDEQVNLLVNHQSLSLDPSLVSETNSIVLKVETTPQKRIKIQRPRRAAPPRDLQDSDDLNLSGTILPPVDNLWNNSIVGANVSVKTENVISYIDDETSRALSTTGDSSLYEPMVGRLPVKQLEPLSDESEEEYDHTKIIMNDEMQCPSPYDQQNLIVPRGNANLPLKMGYECGECGFVADTRPGLKRHITVVHPTPGPDANLTHALIRKLSPSAGCPVTSCRFRAADRDQMEAHVARHVAEGSVSSSSKKKSVPSNLQRVRYEREEYKCQICSYACTIEKAFYKHLKTHSTGTIASPVNTSKISCVICGKDRPSEADMNKHMRKHRDDRYFCCDICAFKTVQLKKLIQHRRMHTGEKPHLCPHCPYRSARRDNLRSHVRRVHKKENLFCDTFAPRGLLVGTSVSSPTSSHD</sequence>
<dbReference type="InterPro" id="IPR013087">
    <property type="entry name" value="Znf_C2H2_type"/>
</dbReference>
<feature type="domain" description="C2H2-type" evidence="6">
    <location>
        <begin position="482"/>
        <end position="510"/>
    </location>
</feature>
<dbReference type="Gene3D" id="3.30.160.60">
    <property type="entry name" value="Classic Zinc Finger"/>
    <property type="match status" value="4"/>
</dbReference>
<dbReference type="PANTHER" id="PTHR24379:SF121">
    <property type="entry name" value="C2H2-TYPE DOMAIN-CONTAINING PROTEIN"/>
    <property type="match status" value="1"/>
</dbReference>
<accession>A0AAV7XM21</accession>
<evidence type="ECO:0000313" key="7">
    <source>
        <dbReference type="EMBL" id="KAJ1524836.1"/>
    </source>
</evidence>
<evidence type="ECO:0000256" key="5">
    <source>
        <dbReference type="PROSITE-ProRule" id="PRU00042"/>
    </source>
</evidence>
<dbReference type="SMART" id="SM00355">
    <property type="entry name" value="ZnF_C2H2"/>
    <property type="match status" value="6"/>
</dbReference>
<dbReference type="GO" id="GO:0008270">
    <property type="term" value="F:zinc ion binding"/>
    <property type="evidence" value="ECO:0007669"/>
    <property type="project" value="UniProtKB-KW"/>
</dbReference>
<organism evidence="7 8">
    <name type="scientific">Megalurothrips usitatus</name>
    <name type="common">bean blossom thrips</name>
    <dbReference type="NCBI Taxonomy" id="439358"/>
    <lineage>
        <taxon>Eukaryota</taxon>
        <taxon>Metazoa</taxon>
        <taxon>Ecdysozoa</taxon>
        <taxon>Arthropoda</taxon>
        <taxon>Hexapoda</taxon>
        <taxon>Insecta</taxon>
        <taxon>Pterygota</taxon>
        <taxon>Neoptera</taxon>
        <taxon>Paraneoptera</taxon>
        <taxon>Thysanoptera</taxon>
        <taxon>Terebrantia</taxon>
        <taxon>Thripoidea</taxon>
        <taxon>Thripidae</taxon>
        <taxon>Megalurothrips</taxon>
    </lineage>
</organism>
<evidence type="ECO:0000256" key="3">
    <source>
        <dbReference type="ARBA" id="ARBA00022771"/>
    </source>
</evidence>
<feature type="domain" description="C2H2-type" evidence="6">
    <location>
        <begin position="426"/>
        <end position="453"/>
    </location>
</feature>
<dbReference type="PANTHER" id="PTHR24379">
    <property type="entry name" value="KRAB AND ZINC FINGER DOMAIN-CONTAINING"/>
    <property type="match status" value="1"/>
</dbReference>
<dbReference type="SUPFAM" id="SSF57667">
    <property type="entry name" value="beta-beta-alpha zinc fingers"/>
    <property type="match status" value="3"/>
</dbReference>
<evidence type="ECO:0000256" key="1">
    <source>
        <dbReference type="ARBA" id="ARBA00022723"/>
    </source>
</evidence>
<feature type="domain" description="C2H2-type" evidence="6">
    <location>
        <begin position="454"/>
        <end position="481"/>
    </location>
</feature>
<name>A0AAV7XM21_9NEOP</name>
<feature type="domain" description="C2H2-type" evidence="6">
    <location>
        <begin position="293"/>
        <end position="321"/>
    </location>
</feature>
<evidence type="ECO:0000256" key="4">
    <source>
        <dbReference type="ARBA" id="ARBA00022833"/>
    </source>
</evidence>
<evidence type="ECO:0000259" key="6">
    <source>
        <dbReference type="PROSITE" id="PS50157"/>
    </source>
</evidence>
<evidence type="ECO:0000256" key="2">
    <source>
        <dbReference type="ARBA" id="ARBA00022737"/>
    </source>
</evidence>
<keyword evidence="8" id="KW-1185">Reference proteome</keyword>
<evidence type="ECO:0000313" key="8">
    <source>
        <dbReference type="Proteomes" id="UP001075354"/>
    </source>
</evidence>
<dbReference type="PROSITE" id="PS00028">
    <property type="entry name" value="ZINC_FINGER_C2H2_1"/>
    <property type="match status" value="1"/>
</dbReference>